<evidence type="ECO:0000259" key="4">
    <source>
        <dbReference type="PROSITE" id="PS50054"/>
    </source>
</evidence>
<accession>A0ABP0M765</accession>
<feature type="region of interest" description="Disordered" evidence="3">
    <location>
        <begin position="1"/>
        <end position="53"/>
    </location>
</feature>
<evidence type="ECO:0000256" key="1">
    <source>
        <dbReference type="ARBA" id="ARBA00022737"/>
    </source>
</evidence>
<dbReference type="InterPro" id="IPR011990">
    <property type="entry name" value="TPR-like_helical_dom_sf"/>
</dbReference>
<feature type="compositionally biased region" description="Low complexity" evidence="3">
    <location>
        <begin position="1"/>
        <end position="11"/>
    </location>
</feature>
<evidence type="ECO:0000313" key="7">
    <source>
        <dbReference type="Proteomes" id="UP001642484"/>
    </source>
</evidence>
<evidence type="ECO:0008006" key="8">
    <source>
        <dbReference type="Google" id="ProtNLM"/>
    </source>
</evidence>
<dbReference type="EMBL" id="CAXAMN010015914">
    <property type="protein sequence ID" value="CAK9046908.1"/>
    <property type="molecule type" value="Genomic_DNA"/>
</dbReference>
<dbReference type="SMART" id="SM00195">
    <property type="entry name" value="DSPc"/>
    <property type="match status" value="1"/>
</dbReference>
<dbReference type="PANTHER" id="PTHR47447">
    <property type="entry name" value="OS03G0856100 PROTEIN"/>
    <property type="match status" value="1"/>
</dbReference>
<dbReference type="InterPro" id="IPR029021">
    <property type="entry name" value="Prot-tyrosine_phosphatase-like"/>
</dbReference>
<feature type="repeat" description="PPR" evidence="2">
    <location>
        <begin position="331"/>
        <end position="365"/>
    </location>
</feature>
<dbReference type="Gene3D" id="3.90.190.10">
    <property type="entry name" value="Protein tyrosine phosphatase superfamily"/>
    <property type="match status" value="1"/>
</dbReference>
<evidence type="ECO:0000259" key="5">
    <source>
        <dbReference type="PROSITE" id="PS50056"/>
    </source>
</evidence>
<dbReference type="Pfam" id="PF13812">
    <property type="entry name" value="PPR_3"/>
    <property type="match status" value="1"/>
</dbReference>
<reference evidence="6 7" key="1">
    <citation type="submission" date="2024-02" db="EMBL/GenBank/DDBJ databases">
        <authorList>
            <person name="Chen Y."/>
            <person name="Shah S."/>
            <person name="Dougan E. K."/>
            <person name="Thang M."/>
            <person name="Chan C."/>
        </authorList>
    </citation>
    <scope>NUCLEOTIDE SEQUENCE [LARGE SCALE GENOMIC DNA]</scope>
</reference>
<feature type="domain" description="Tyrosine specific protein phosphatases" evidence="5">
    <location>
        <begin position="212"/>
        <end position="251"/>
    </location>
</feature>
<dbReference type="InterPro" id="IPR020422">
    <property type="entry name" value="TYR_PHOSPHATASE_DUAL_dom"/>
</dbReference>
<gene>
    <name evidence="6" type="ORF">CCMP2556_LOCUS24347</name>
</gene>
<comment type="caution">
    <text evidence="6">The sequence shown here is derived from an EMBL/GenBank/DDBJ whole genome shotgun (WGS) entry which is preliminary data.</text>
</comment>
<feature type="repeat" description="PPR" evidence="2">
    <location>
        <begin position="471"/>
        <end position="505"/>
    </location>
</feature>
<keyword evidence="1" id="KW-0677">Repeat</keyword>
<dbReference type="Proteomes" id="UP001642484">
    <property type="component" value="Unassembled WGS sequence"/>
</dbReference>
<dbReference type="PROSITE" id="PS50056">
    <property type="entry name" value="TYR_PHOSPHATASE_2"/>
    <property type="match status" value="1"/>
</dbReference>
<name>A0ABP0M765_9DINO</name>
<evidence type="ECO:0000313" key="6">
    <source>
        <dbReference type="EMBL" id="CAK9046908.1"/>
    </source>
</evidence>
<dbReference type="NCBIfam" id="TIGR00756">
    <property type="entry name" value="PPR"/>
    <property type="match status" value="1"/>
</dbReference>
<dbReference type="InterPro" id="IPR000387">
    <property type="entry name" value="Tyr_Pase_dom"/>
</dbReference>
<dbReference type="PROSITE" id="PS50054">
    <property type="entry name" value="TYR_PHOSPHATASE_DUAL"/>
    <property type="match status" value="1"/>
</dbReference>
<feature type="domain" description="Tyrosine-protein phosphatase" evidence="4">
    <location>
        <begin position="104"/>
        <end position="273"/>
    </location>
</feature>
<feature type="non-terminal residue" evidence="6">
    <location>
        <position position="552"/>
    </location>
</feature>
<dbReference type="InterPro" id="IPR002885">
    <property type="entry name" value="PPR_rpt"/>
</dbReference>
<organism evidence="6 7">
    <name type="scientific">Durusdinium trenchii</name>
    <dbReference type="NCBI Taxonomy" id="1381693"/>
    <lineage>
        <taxon>Eukaryota</taxon>
        <taxon>Sar</taxon>
        <taxon>Alveolata</taxon>
        <taxon>Dinophyceae</taxon>
        <taxon>Suessiales</taxon>
        <taxon>Symbiodiniaceae</taxon>
        <taxon>Durusdinium</taxon>
    </lineage>
</organism>
<feature type="repeat" description="PPR" evidence="2">
    <location>
        <begin position="436"/>
        <end position="470"/>
    </location>
</feature>
<protein>
    <recommendedName>
        <fullName evidence="8">Protein-serine/threonine phosphatase</fullName>
    </recommendedName>
</protein>
<keyword evidence="7" id="KW-1185">Reference proteome</keyword>
<feature type="compositionally biased region" description="Basic and acidic residues" evidence="3">
    <location>
        <begin position="41"/>
        <end position="53"/>
    </location>
</feature>
<proteinExistence type="predicted"/>
<dbReference type="PROSITE" id="PS51375">
    <property type="entry name" value="PPR"/>
    <property type="match status" value="3"/>
</dbReference>
<evidence type="ECO:0000256" key="3">
    <source>
        <dbReference type="SAM" id="MobiDB-lite"/>
    </source>
</evidence>
<dbReference type="CDD" id="cd14498">
    <property type="entry name" value="DSP"/>
    <property type="match status" value="1"/>
</dbReference>
<dbReference type="Gene3D" id="1.25.40.10">
    <property type="entry name" value="Tetratricopeptide repeat domain"/>
    <property type="match status" value="2"/>
</dbReference>
<dbReference type="SUPFAM" id="SSF52799">
    <property type="entry name" value="(Phosphotyrosine protein) phosphatases II"/>
    <property type="match status" value="1"/>
</dbReference>
<dbReference type="PANTHER" id="PTHR47447:SF17">
    <property type="entry name" value="OS12G0638900 PROTEIN"/>
    <property type="match status" value="1"/>
</dbReference>
<evidence type="ECO:0000256" key="2">
    <source>
        <dbReference type="PROSITE-ProRule" id="PRU00708"/>
    </source>
</evidence>
<sequence length="552" mass="61303">MEDSHSSSSEGDVSDFEARMAAWEADQEDDLDIRFEAGSSDDPKADAAEATRQEQRRVWELLSERWARPEEKEDLVRMEKTIDEAARRLMEQGQLDDFGELSAAPAEVRPGLWIGSEEDAGDEEFLARQGIRAVLNCTEEMACDRRKNIYERLGIQHWHLAMYDDPSEDLLAAVDKARPWLKEMLNANLENLPENPPSQSDPASSPLSPPVPVLVHCFVGGNRSVAVVVSYLVLEESMTLLEALRLCASARGRVLGSGSFPLQLLRLANGTTEQVENKRAEKAQAGLNFHGEFQGLTQIREWTLDMPFFFIGEDLRSIRNALEALGACAPDIRVYSTAIKACARKACWEHSLQLLRDSLEEALQPDLVFFSGVASACEKTSKWTKVLELFVDLQRRTLEADVIFFSSCISACSRQQSWVTALALFEKLQDSAVQSDVIVYNSCISACGKGQQWQVAMILLSQLSEQQLQPTQVSFNAALSACERAGLWQLAVQLLAEMKERNSKEAKQQPDLLSKNCFLGACSRAGHWREALEALADSKADVVSFSCALGAC</sequence>